<dbReference type="PANTHER" id="PTHR10827:SF98">
    <property type="entry name" value="45 KDA CALCIUM-BINDING PROTEIN"/>
    <property type="match status" value="1"/>
</dbReference>
<keyword evidence="1" id="KW-0479">Metal-binding</keyword>
<dbReference type="PROSITE" id="PS50222">
    <property type="entry name" value="EF_HAND_2"/>
    <property type="match status" value="1"/>
</dbReference>
<dbReference type="GO" id="GO:0005783">
    <property type="term" value="C:endoplasmic reticulum"/>
    <property type="evidence" value="ECO:0007669"/>
    <property type="project" value="TreeGrafter"/>
</dbReference>
<accession>A0A8S3H094</accession>
<proteinExistence type="predicted"/>
<dbReference type="Gene3D" id="1.10.238.10">
    <property type="entry name" value="EF-hand"/>
    <property type="match status" value="2"/>
</dbReference>
<dbReference type="GO" id="GO:0017156">
    <property type="term" value="P:calcium-ion regulated exocytosis"/>
    <property type="evidence" value="ECO:0007669"/>
    <property type="project" value="TreeGrafter"/>
</dbReference>
<dbReference type="Proteomes" id="UP000676336">
    <property type="component" value="Unassembled WGS sequence"/>
</dbReference>
<keyword evidence="2" id="KW-0677">Repeat</keyword>
<evidence type="ECO:0000313" key="4">
    <source>
        <dbReference type="EMBL" id="CAF5174133.1"/>
    </source>
</evidence>
<dbReference type="SUPFAM" id="SSF47473">
    <property type="entry name" value="EF-hand"/>
    <property type="match status" value="1"/>
</dbReference>
<protein>
    <recommendedName>
        <fullName evidence="3">EF-hand domain-containing protein</fullName>
    </recommendedName>
</protein>
<dbReference type="InterPro" id="IPR002048">
    <property type="entry name" value="EF_hand_dom"/>
</dbReference>
<name>A0A8S3H094_9BILA</name>
<dbReference type="PANTHER" id="PTHR10827">
    <property type="entry name" value="RETICULOCALBIN"/>
    <property type="match status" value="1"/>
</dbReference>
<dbReference type="GO" id="GO:0005509">
    <property type="term" value="F:calcium ion binding"/>
    <property type="evidence" value="ECO:0007669"/>
    <property type="project" value="InterPro"/>
</dbReference>
<dbReference type="AlphaFoldDB" id="A0A8S3H094"/>
<sequence>TVTWHEYVALYIKFHNMSALNIPDLNNINNILDMSEPSLRRELMNIQYRWIQVDDAGDNKLNAEEFLEFRHPEVFGRLYKYMVDDMMSQLDRNGDTKIDENEFSFLPPSILVDGSNSVWENRNKKWVEEQKEEFREMDLDKDGFLITDELSQAFNPLNRVHIGMQVKKLFSHVDDSPKDDVLSLEEVQTHADVFTNMNILETEKILHNDE</sequence>
<dbReference type="InterPro" id="IPR011992">
    <property type="entry name" value="EF-hand-dom_pair"/>
</dbReference>
<evidence type="ECO:0000259" key="3">
    <source>
        <dbReference type="PROSITE" id="PS50222"/>
    </source>
</evidence>
<feature type="domain" description="EF-hand" evidence="3">
    <location>
        <begin position="125"/>
        <end position="160"/>
    </location>
</feature>
<feature type="non-terminal residue" evidence="4">
    <location>
        <position position="1"/>
    </location>
</feature>
<dbReference type="EMBL" id="CAJOBI010314258">
    <property type="protein sequence ID" value="CAF5174133.1"/>
    <property type="molecule type" value="Genomic_DNA"/>
</dbReference>
<gene>
    <name evidence="4" type="ORF">SMN809_LOCUS66895</name>
</gene>
<evidence type="ECO:0000256" key="2">
    <source>
        <dbReference type="ARBA" id="ARBA00022737"/>
    </source>
</evidence>
<organism evidence="4 5">
    <name type="scientific">Rotaria magnacalcarata</name>
    <dbReference type="NCBI Taxonomy" id="392030"/>
    <lineage>
        <taxon>Eukaryota</taxon>
        <taxon>Metazoa</taxon>
        <taxon>Spiralia</taxon>
        <taxon>Gnathifera</taxon>
        <taxon>Rotifera</taxon>
        <taxon>Eurotatoria</taxon>
        <taxon>Bdelloidea</taxon>
        <taxon>Philodinida</taxon>
        <taxon>Philodinidae</taxon>
        <taxon>Rotaria</taxon>
    </lineage>
</organism>
<evidence type="ECO:0000313" key="5">
    <source>
        <dbReference type="Proteomes" id="UP000676336"/>
    </source>
</evidence>
<dbReference type="SMART" id="SM00054">
    <property type="entry name" value="EFh"/>
    <property type="match status" value="2"/>
</dbReference>
<comment type="caution">
    <text evidence="4">The sequence shown here is derived from an EMBL/GenBank/DDBJ whole genome shotgun (WGS) entry which is preliminary data.</text>
</comment>
<evidence type="ECO:0000256" key="1">
    <source>
        <dbReference type="ARBA" id="ARBA00022723"/>
    </source>
</evidence>
<reference evidence="4" key="1">
    <citation type="submission" date="2021-02" db="EMBL/GenBank/DDBJ databases">
        <authorList>
            <person name="Nowell W R."/>
        </authorList>
    </citation>
    <scope>NUCLEOTIDE SEQUENCE</scope>
</reference>